<dbReference type="PANTHER" id="PTHR33802">
    <property type="entry name" value="SI:CH211-161H7.5-RELATED"/>
    <property type="match status" value="1"/>
</dbReference>
<protein>
    <submittedName>
        <fullName evidence="2">Tryptophan-rich sensory protein</fullName>
    </submittedName>
</protein>
<evidence type="ECO:0000313" key="5">
    <source>
        <dbReference type="Proteomes" id="UP000255295"/>
    </source>
</evidence>
<reference evidence="3 5" key="2">
    <citation type="submission" date="2018-06" db="EMBL/GenBank/DDBJ databases">
        <authorList>
            <consortium name="Pathogen Informatics"/>
            <person name="Doyle S."/>
        </authorList>
    </citation>
    <scope>NUCLEOTIDE SEQUENCE [LARGE SCALE GENOMIC DNA]</scope>
    <source>
        <strain evidence="3 5">NCTC10338</strain>
    </source>
</reference>
<feature type="transmembrane region" description="Helical" evidence="1">
    <location>
        <begin position="131"/>
        <end position="152"/>
    </location>
</feature>
<proteinExistence type="predicted"/>
<keyword evidence="1" id="KW-0472">Membrane</keyword>
<gene>
    <name evidence="2" type="ORF">LS41612_04985</name>
    <name evidence="3" type="ORF">NCTC10338_03775</name>
</gene>
<dbReference type="Gene3D" id="1.20.1260.100">
    <property type="entry name" value="TspO/MBR protein"/>
    <property type="match status" value="1"/>
</dbReference>
<dbReference type="EMBL" id="UFSZ01000001">
    <property type="protein sequence ID" value="SUV18598.1"/>
    <property type="molecule type" value="Genomic_DNA"/>
</dbReference>
<feature type="transmembrane region" description="Helical" evidence="1">
    <location>
        <begin position="75"/>
        <end position="92"/>
    </location>
</feature>
<evidence type="ECO:0000313" key="3">
    <source>
        <dbReference type="EMBL" id="SUV18598.1"/>
    </source>
</evidence>
<dbReference type="EMBL" id="CP019980">
    <property type="protein sequence ID" value="AVK95672.1"/>
    <property type="molecule type" value="Genomic_DNA"/>
</dbReference>
<keyword evidence="1" id="KW-0812">Transmembrane</keyword>
<evidence type="ECO:0000313" key="2">
    <source>
        <dbReference type="EMBL" id="AVK95672.1"/>
    </source>
</evidence>
<dbReference type="GeneID" id="48275542"/>
<feature type="transmembrane region" description="Helical" evidence="1">
    <location>
        <begin position="214"/>
        <end position="230"/>
    </location>
</feature>
<feature type="transmembrane region" description="Helical" evidence="1">
    <location>
        <begin position="98"/>
        <end position="119"/>
    </location>
</feature>
<feature type="transmembrane region" description="Helical" evidence="1">
    <location>
        <begin position="43"/>
        <end position="63"/>
    </location>
</feature>
<dbReference type="Proteomes" id="UP000238825">
    <property type="component" value="Chromosome"/>
</dbReference>
<keyword evidence="1" id="KW-1133">Transmembrane helix</keyword>
<dbReference type="Proteomes" id="UP000255295">
    <property type="component" value="Unassembled WGS sequence"/>
</dbReference>
<dbReference type="PANTHER" id="PTHR33802:SF1">
    <property type="entry name" value="XK-RELATED PROTEIN"/>
    <property type="match status" value="1"/>
</dbReference>
<name>A0A2S0JX04_LYSSH</name>
<feature type="transmembrane region" description="Helical" evidence="1">
    <location>
        <begin position="164"/>
        <end position="182"/>
    </location>
</feature>
<dbReference type="AlphaFoldDB" id="A0A2S0JX04"/>
<reference evidence="2 4" key="1">
    <citation type="submission" date="2017-03" db="EMBL/GenBank/DDBJ databases">
        <title>The whole genome sequencing and assembly of Lysinibacillus sphaericus DSM 28T strain.</title>
        <authorList>
            <person name="Lee Y.-J."/>
            <person name="Yi H."/>
            <person name="Bahn Y.-S."/>
            <person name="Kim J.F."/>
            <person name="Lee D.-W."/>
        </authorList>
    </citation>
    <scope>NUCLEOTIDE SEQUENCE [LARGE SCALE GENOMIC DNA]</scope>
    <source>
        <strain evidence="2 4">DSM 28</strain>
    </source>
</reference>
<sequence length="235" mass="26709">MKWVALLSYIAMIIINGLASTIGINGKTTAEISNQIEVLFTPAGYVFAIWIVIYIVLGIWIFIHFFSKTENQETAIINLVTLTCLFNIAWLLCWHYAYFVLSIVMMVGLLISLILIYSSYPKGDTRFAGRLPFSIYLGWISVALMANISFVLKYYQWNGFGISEIWWTNLLLFVATCLAIYIRTVEVDVVFPLVIIWALIGIAVKNGVDAGSLFYMPILYSVVLLIWIFVGKRKE</sequence>
<accession>A0A2S0JX04</accession>
<evidence type="ECO:0000313" key="4">
    <source>
        <dbReference type="Proteomes" id="UP000238825"/>
    </source>
</evidence>
<organism evidence="2 4">
    <name type="scientific">Lysinibacillus sphaericus</name>
    <name type="common">Bacillus sphaericus</name>
    <dbReference type="NCBI Taxonomy" id="1421"/>
    <lineage>
        <taxon>Bacteria</taxon>
        <taxon>Bacillati</taxon>
        <taxon>Bacillota</taxon>
        <taxon>Bacilli</taxon>
        <taxon>Bacillales</taxon>
        <taxon>Bacillaceae</taxon>
        <taxon>Lysinibacillus</taxon>
    </lineage>
</organism>
<evidence type="ECO:0000256" key="1">
    <source>
        <dbReference type="SAM" id="Phobius"/>
    </source>
</evidence>
<dbReference type="RefSeq" id="WP_036205485.1">
    <property type="nucleotide sequence ID" value="NZ_BJNS01000021.1"/>
</dbReference>
<feature type="transmembrane region" description="Helical" evidence="1">
    <location>
        <begin position="189"/>
        <end position="208"/>
    </location>
</feature>
<dbReference type="InterPro" id="IPR038330">
    <property type="entry name" value="TspO/MBR-related_sf"/>
</dbReference>